<reference evidence="1" key="1">
    <citation type="journal article" date="2022" name="bioRxiv">
        <title>Sequencing and chromosome-scale assembly of the giantPleurodeles waltlgenome.</title>
        <authorList>
            <person name="Brown T."/>
            <person name="Elewa A."/>
            <person name="Iarovenko S."/>
            <person name="Subramanian E."/>
            <person name="Araus A.J."/>
            <person name="Petzold A."/>
            <person name="Susuki M."/>
            <person name="Suzuki K.-i.T."/>
            <person name="Hayashi T."/>
            <person name="Toyoda A."/>
            <person name="Oliveira C."/>
            <person name="Osipova E."/>
            <person name="Leigh N.D."/>
            <person name="Simon A."/>
            <person name="Yun M.H."/>
        </authorList>
    </citation>
    <scope>NUCLEOTIDE SEQUENCE</scope>
    <source>
        <strain evidence="1">20211129_DDA</strain>
        <tissue evidence="1">Liver</tissue>
    </source>
</reference>
<organism evidence="1 2">
    <name type="scientific">Pleurodeles waltl</name>
    <name type="common">Iberian ribbed newt</name>
    <dbReference type="NCBI Taxonomy" id="8319"/>
    <lineage>
        <taxon>Eukaryota</taxon>
        <taxon>Metazoa</taxon>
        <taxon>Chordata</taxon>
        <taxon>Craniata</taxon>
        <taxon>Vertebrata</taxon>
        <taxon>Euteleostomi</taxon>
        <taxon>Amphibia</taxon>
        <taxon>Batrachia</taxon>
        <taxon>Caudata</taxon>
        <taxon>Salamandroidea</taxon>
        <taxon>Salamandridae</taxon>
        <taxon>Pleurodelinae</taxon>
        <taxon>Pleurodeles</taxon>
    </lineage>
</organism>
<dbReference type="Proteomes" id="UP001066276">
    <property type="component" value="Chromosome 7"/>
</dbReference>
<keyword evidence="2" id="KW-1185">Reference proteome</keyword>
<evidence type="ECO:0000313" key="1">
    <source>
        <dbReference type="EMBL" id="KAJ1130572.1"/>
    </source>
</evidence>
<evidence type="ECO:0008006" key="3">
    <source>
        <dbReference type="Google" id="ProtNLM"/>
    </source>
</evidence>
<dbReference type="Gene3D" id="3.10.10.10">
    <property type="entry name" value="HIV Type 1 Reverse Transcriptase, subunit A, domain 1"/>
    <property type="match status" value="1"/>
</dbReference>
<evidence type="ECO:0000313" key="2">
    <source>
        <dbReference type="Proteomes" id="UP001066276"/>
    </source>
</evidence>
<protein>
    <recommendedName>
        <fullName evidence="3">Reverse transcriptase domain-containing protein</fullName>
    </recommendedName>
</protein>
<comment type="caution">
    <text evidence="1">The sequence shown here is derived from an EMBL/GenBank/DDBJ whole genome shotgun (WGS) entry which is preliminary data.</text>
</comment>
<gene>
    <name evidence="1" type="ORF">NDU88_008923</name>
</gene>
<dbReference type="EMBL" id="JANPWB010000011">
    <property type="protein sequence ID" value="KAJ1130572.1"/>
    <property type="molecule type" value="Genomic_DNA"/>
</dbReference>
<proteinExistence type="predicted"/>
<sequence>MKFQRRMAKGKVYIVEDGPPILVWSHQYDLHTVENPRADNQVVMVMEHEDVDKILEQQKEVFENKLGLAKQYLHQLKLKKNTKPVKHVAKKLLVSVRHKVMEILEQMIKDDVFETVEATKWLSPVFITKKVDGPL</sequence>
<name>A0AAV7PQK2_PLEWA</name>
<accession>A0AAV7PQK2</accession>
<dbReference type="AlphaFoldDB" id="A0AAV7PQK2"/>